<evidence type="ECO:0000256" key="5">
    <source>
        <dbReference type="ARBA" id="ARBA00023136"/>
    </source>
</evidence>
<feature type="domain" description="TIR" evidence="7">
    <location>
        <begin position="27"/>
        <end position="153"/>
    </location>
</feature>
<evidence type="ECO:0000256" key="3">
    <source>
        <dbReference type="ARBA" id="ARBA00022729"/>
    </source>
</evidence>
<dbReference type="InterPro" id="IPR035897">
    <property type="entry name" value="Toll_tir_struct_dom_sf"/>
</dbReference>
<dbReference type="SMART" id="SM00255">
    <property type="entry name" value="TIR"/>
    <property type="match status" value="1"/>
</dbReference>
<accession>A0AAJ7WX46</accession>
<feature type="transmembrane region" description="Helical" evidence="6">
    <location>
        <begin position="275"/>
        <end position="295"/>
    </location>
</feature>
<dbReference type="Gene3D" id="3.40.50.10140">
    <property type="entry name" value="Toll/interleukin-1 receptor homology (TIR) domain"/>
    <property type="match status" value="1"/>
</dbReference>
<comment type="subcellular location">
    <subcellularLocation>
        <location evidence="1">Membrane</location>
    </subcellularLocation>
</comment>
<proteinExistence type="predicted"/>
<name>A0AAJ7WX46_PETMA</name>
<evidence type="ECO:0000313" key="8">
    <source>
        <dbReference type="Proteomes" id="UP001318040"/>
    </source>
</evidence>
<feature type="transmembrane region" description="Helical" evidence="6">
    <location>
        <begin position="244"/>
        <end position="263"/>
    </location>
</feature>
<dbReference type="PANTHER" id="PTHR24365">
    <property type="entry name" value="TOLL-LIKE RECEPTOR"/>
    <property type="match status" value="1"/>
</dbReference>
<dbReference type="Pfam" id="PF13676">
    <property type="entry name" value="TIR_2"/>
    <property type="match status" value="1"/>
</dbReference>
<gene>
    <name evidence="9" type="primary">LOC116943299</name>
</gene>
<evidence type="ECO:0000256" key="6">
    <source>
        <dbReference type="SAM" id="Phobius"/>
    </source>
</evidence>
<dbReference type="PROSITE" id="PS50104">
    <property type="entry name" value="TIR"/>
    <property type="match status" value="1"/>
</dbReference>
<reference evidence="9" key="1">
    <citation type="submission" date="2025-08" db="UniProtKB">
        <authorList>
            <consortium name="RefSeq"/>
        </authorList>
    </citation>
    <scope>IDENTIFICATION</scope>
    <source>
        <tissue evidence="9">Sperm</tissue>
    </source>
</reference>
<dbReference type="InterPro" id="IPR000157">
    <property type="entry name" value="TIR_dom"/>
</dbReference>
<dbReference type="Proteomes" id="UP001318040">
    <property type="component" value="Chromosome 17"/>
</dbReference>
<organism evidence="8 9">
    <name type="scientific">Petromyzon marinus</name>
    <name type="common">Sea lamprey</name>
    <dbReference type="NCBI Taxonomy" id="7757"/>
    <lineage>
        <taxon>Eukaryota</taxon>
        <taxon>Metazoa</taxon>
        <taxon>Chordata</taxon>
        <taxon>Craniata</taxon>
        <taxon>Vertebrata</taxon>
        <taxon>Cyclostomata</taxon>
        <taxon>Hyperoartia</taxon>
        <taxon>Petromyzontiformes</taxon>
        <taxon>Petromyzontidae</taxon>
        <taxon>Petromyzon</taxon>
    </lineage>
</organism>
<dbReference type="GO" id="GO:0007165">
    <property type="term" value="P:signal transduction"/>
    <property type="evidence" value="ECO:0007669"/>
    <property type="project" value="InterPro"/>
</dbReference>
<dbReference type="AlphaFoldDB" id="A0AAJ7WX46"/>
<dbReference type="GO" id="GO:0005886">
    <property type="term" value="C:plasma membrane"/>
    <property type="evidence" value="ECO:0007669"/>
    <property type="project" value="TreeGrafter"/>
</dbReference>
<evidence type="ECO:0000256" key="4">
    <source>
        <dbReference type="ARBA" id="ARBA00022989"/>
    </source>
</evidence>
<keyword evidence="3" id="KW-0732">Signal</keyword>
<keyword evidence="2 6" id="KW-0812">Transmembrane</keyword>
<dbReference type="SUPFAM" id="SSF52200">
    <property type="entry name" value="Toll/Interleukin receptor TIR domain"/>
    <property type="match status" value="1"/>
</dbReference>
<evidence type="ECO:0000256" key="2">
    <source>
        <dbReference type="ARBA" id="ARBA00022692"/>
    </source>
</evidence>
<evidence type="ECO:0000259" key="7">
    <source>
        <dbReference type="PROSITE" id="PS50104"/>
    </source>
</evidence>
<keyword evidence="4 6" id="KW-1133">Transmembrane helix</keyword>
<dbReference type="GO" id="GO:0038023">
    <property type="term" value="F:signaling receptor activity"/>
    <property type="evidence" value="ECO:0007669"/>
    <property type="project" value="TreeGrafter"/>
</dbReference>
<evidence type="ECO:0000256" key="1">
    <source>
        <dbReference type="ARBA" id="ARBA00004370"/>
    </source>
</evidence>
<dbReference type="RefSeq" id="XP_032811928.1">
    <property type="nucleotide sequence ID" value="XM_032956037.1"/>
</dbReference>
<dbReference type="KEGG" id="pmrn:116943299"/>
<keyword evidence="8" id="KW-1185">Reference proteome</keyword>
<dbReference type="PANTHER" id="PTHR24365:SF541">
    <property type="entry name" value="PROTEIN TOLL-RELATED"/>
    <property type="match status" value="1"/>
</dbReference>
<evidence type="ECO:0000313" key="9">
    <source>
        <dbReference type="RefSeq" id="XP_032811928.1"/>
    </source>
</evidence>
<keyword evidence="5 6" id="KW-0472">Membrane</keyword>
<feature type="transmembrane region" description="Helical" evidence="6">
    <location>
        <begin position="200"/>
        <end position="223"/>
    </location>
</feature>
<sequence>MADEQDNVGLLQLEEDTDSLCDFQPLRMFTCFLSYCDADSDWAQGLISKLEGPERGFRVCHHERDFLAGKPIVDNMVDAIHRSQKILLALSADYLTSRWCTWETHMSILGNTKIGKAIVPILVGPVDIPFQLKHLTCLDAADPNFLVKLEAVLRTPNSLIELSATLPSPSRMMHNGMLLQVMRPREQNLEPWKVGTFNEYMIPLALGWIVSLQDFMKAMLIINKMPKTASVFSENEKRERCKRLLHILMVALIVAFIAIYYRFIQYTENRLILPASISGLVLLLALLLGTLWYVWTWPRHEYRRQQARLHERVGEANRVFITRSIMAGCGPRGELLFVYMCVEQCRVVVCDMLNACLSLTPAETEELFAKALRLFSCAYVATAVNKGFAPKDAGGAAVSHVEEGMCFCEYVQHVARVHHKMPLGRCLIRRNKVMVSKYKLSDIYTEANTRRTIWQFSN</sequence>
<protein>
    <submittedName>
        <fullName evidence="9">Uncharacterized protein LOC116943299</fullName>
    </submittedName>
</protein>